<dbReference type="EMBL" id="REGN01002089">
    <property type="protein sequence ID" value="RNA30384.1"/>
    <property type="molecule type" value="Genomic_DNA"/>
</dbReference>
<dbReference type="InterPro" id="IPR022776">
    <property type="entry name" value="TRM13/UPF0224_CHHC_Znf_dom"/>
</dbReference>
<organism evidence="5 6">
    <name type="scientific">Brachionus plicatilis</name>
    <name type="common">Marine rotifer</name>
    <name type="synonym">Brachionus muelleri</name>
    <dbReference type="NCBI Taxonomy" id="10195"/>
    <lineage>
        <taxon>Eukaryota</taxon>
        <taxon>Metazoa</taxon>
        <taxon>Spiralia</taxon>
        <taxon>Gnathifera</taxon>
        <taxon>Rotifera</taxon>
        <taxon>Eurotatoria</taxon>
        <taxon>Monogononta</taxon>
        <taxon>Pseudotrocha</taxon>
        <taxon>Ploima</taxon>
        <taxon>Brachionidae</taxon>
        <taxon>Brachionus</taxon>
    </lineage>
</organism>
<dbReference type="AlphaFoldDB" id="A0A3M7S3K6"/>
<dbReference type="SUPFAM" id="SSF57667">
    <property type="entry name" value="beta-beta-alpha zinc fingers"/>
    <property type="match status" value="1"/>
</dbReference>
<keyword evidence="6" id="KW-1185">Reference proteome</keyword>
<dbReference type="Proteomes" id="UP000276133">
    <property type="component" value="Unassembled WGS sequence"/>
</dbReference>
<proteinExistence type="predicted"/>
<accession>A0A3M7S3K6</accession>
<dbReference type="PANTHER" id="PTHR21402">
    <property type="entry name" value="GAMETOCYTE SPECIFIC FACTOR 1-RELATED"/>
    <property type="match status" value="1"/>
</dbReference>
<evidence type="ECO:0000313" key="6">
    <source>
        <dbReference type="Proteomes" id="UP000276133"/>
    </source>
</evidence>
<keyword evidence="1" id="KW-0479">Metal-binding</keyword>
<evidence type="ECO:0000256" key="1">
    <source>
        <dbReference type="ARBA" id="ARBA00022723"/>
    </source>
</evidence>
<reference evidence="5 6" key="1">
    <citation type="journal article" date="2018" name="Sci. Rep.">
        <title>Genomic signatures of local adaptation to the degree of environmental predictability in rotifers.</title>
        <authorList>
            <person name="Franch-Gras L."/>
            <person name="Hahn C."/>
            <person name="Garcia-Roger E.M."/>
            <person name="Carmona M.J."/>
            <person name="Serra M."/>
            <person name="Gomez A."/>
        </authorList>
    </citation>
    <scope>NUCLEOTIDE SEQUENCE [LARGE SCALE GENOMIC DNA]</scope>
    <source>
        <strain evidence="5">HYR1</strain>
    </source>
</reference>
<name>A0A3M7S3K6_BRAPC</name>
<dbReference type="PROSITE" id="PS51800">
    <property type="entry name" value="ZF_CHHC_U11_48K"/>
    <property type="match status" value="2"/>
</dbReference>
<feature type="domain" description="CHHC U11-48K-type" evidence="4">
    <location>
        <begin position="5"/>
        <end position="32"/>
    </location>
</feature>
<comment type="caution">
    <text evidence="5">The sequence shown here is derived from an EMBL/GenBank/DDBJ whole genome shotgun (WGS) entry which is preliminary data.</text>
</comment>
<dbReference type="InterPro" id="IPR051591">
    <property type="entry name" value="UPF0224_FAM112_RNA_Proc"/>
</dbReference>
<dbReference type="InterPro" id="IPR036236">
    <property type="entry name" value="Znf_C2H2_sf"/>
</dbReference>
<feature type="domain" description="CHHC U11-48K-type" evidence="4">
    <location>
        <begin position="37"/>
        <end position="64"/>
    </location>
</feature>
<protein>
    <submittedName>
        <fullName evidence="5">Gametocyte-specific factor 1-like</fullName>
    </submittedName>
</protein>
<dbReference type="GO" id="GO:0008270">
    <property type="term" value="F:zinc ion binding"/>
    <property type="evidence" value="ECO:0007669"/>
    <property type="project" value="UniProtKB-KW"/>
</dbReference>
<dbReference type="OrthoDB" id="10069248at2759"/>
<evidence type="ECO:0000259" key="4">
    <source>
        <dbReference type="PROSITE" id="PS51800"/>
    </source>
</evidence>
<dbReference type="STRING" id="10195.A0A3M7S3K6"/>
<keyword evidence="2" id="KW-0863">Zinc-finger</keyword>
<evidence type="ECO:0000256" key="2">
    <source>
        <dbReference type="ARBA" id="ARBA00022771"/>
    </source>
</evidence>
<evidence type="ECO:0000313" key="5">
    <source>
        <dbReference type="EMBL" id="RNA30384.1"/>
    </source>
</evidence>
<dbReference type="Pfam" id="PF05253">
    <property type="entry name" value="zf-U11-48K"/>
    <property type="match status" value="2"/>
</dbReference>
<sequence>MEEDLITCPFDPNHKIRPSRFENHVIKCRKHYGNIGIEMCPFNAKHIMTRLQIRNHIMVCPDRTRLVYEASLIETHRKNLENTEDDLDSIITNETTSTYQNPFGEEENWDNHVNPVDINQPRRLNVNSNLTYSSLAPKDRKMVKLNAVEKFKEQKEGKNVIEN</sequence>
<evidence type="ECO:0000256" key="3">
    <source>
        <dbReference type="ARBA" id="ARBA00022833"/>
    </source>
</evidence>
<dbReference type="PANTHER" id="PTHR21402:SF5">
    <property type="entry name" value="GAMETOCYTE SPECIFIC FACTOR 1"/>
    <property type="match status" value="1"/>
</dbReference>
<gene>
    <name evidence="5" type="ORF">BpHYR1_041093</name>
</gene>
<keyword evidence="3" id="KW-0862">Zinc</keyword>